<feature type="domain" description="HTH myb-type" evidence="6">
    <location>
        <begin position="120"/>
        <end position="170"/>
    </location>
</feature>
<feature type="domain" description="Myb-like" evidence="5">
    <location>
        <begin position="115"/>
        <end position="166"/>
    </location>
</feature>
<dbReference type="GO" id="GO:0001006">
    <property type="term" value="F:RNA polymerase III type 3 promoter sequence-specific DNA binding"/>
    <property type="evidence" value="ECO:0007669"/>
    <property type="project" value="TreeGrafter"/>
</dbReference>
<gene>
    <name evidence="7" type="ORF">MIND_00386600</name>
</gene>
<dbReference type="GO" id="GO:0019185">
    <property type="term" value="C:snRNA-activating protein complex"/>
    <property type="evidence" value="ECO:0007669"/>
    <property type="project" value="TreeGrafter"/>
</dbReference>
<evidence type="ECO:0000313" key="8">
    <source>
        <dbReference type="Proteomes" id="UP000636479"/>
    </source>
</evidence>
<dbReference type="OrthoDB" id="2143914at2759"/>
<dbReference type="InterPro" id="IPR051575">
    <property type="entry name" value="Myb-like_DNA-bd"/>
</dbReference>
<dbReference type="AlphaFoldDB" id="A0A8H6T4C4"/>
<name>A0A8H6T4C4_9AGAR</name>
<keyword evidence="4" id="KW-0539">Nucleus</keyword>
<dbReference type="GO" id="GO:0042796">
    <property type="term" value="P:snRNA transcription by RNA polymerase III"/>
    <property type="evidence" value="ECO:0007669"/>
    <property type="project" value="TreeGrafter"/>
</dbReference>
<dbReference type="InterPro" id="IPR017930">
    <property type="entry name" value="Myb_dom"/>
</dbReference>
<keyword evidence="1" id="KW-0805">Transcription regulation</keyword>
<accession>A0A8H6T4C4</accession>
<evidence type="ECO:0000256" key="1">
    <source>
        <dbReference type="ARBA" id="ARBA00023015"/>
    </source>
</evidence>
<dbReference type="EMBL" id="JACAZF010000003">
    <property type="protein sequence ID" value="KAF7310132.1"/>
    <property type="molecule type" value="Genomic_DNA"/>
</dbReference>
<dbReference type="Pfam" id="PF13921">
    <property type="entry name" value="Myb_DNA-bind_6"/>
    <property type="match status" value="1"/>
</dbReference>
<dbReference type="RefSeq" id="XP_037223582.1">
    <property type="nucleotide sequence ID" value="XM_037360697.1"/>
</dbReference>
<feature type="domain" description="HTH myb-type" evidence="6">
    <location>
        <begin position="7"/>
        <end position="63"/>
    </location>
</feature>
<dbReference type="PROSITE" id="PS51294">
    <property type="entry name" value="HTH_MYB"/>
    <property type="match status" value="3"/>
</dbReference>
<dbReference type="GO" id="GO:0000978">
    <property type="term" value="F:RNA polymerase II cis-regulatory region sequence-specific DNA binding"/>
    <property type="evidence" value="ECO:0007669"/>
    <property type="project" value="TreeGrafter"/>
</dbReference>
<organism evidence="7 8">
    <name type="scientific">Mycena indigotica</name>
    <dbReference type="NCBI Taxonomy" id="2126181"/>
    <lineage>
        <taxon>Eukaryota</taxon>
        <taxon>Fungi</taxon>
        <taxon>Dikarya</taxon>
        <taxon>Basidiomycota</taxon>
        <taxon>Agaricomycotina</taxon>
        <taxon>Agaricomycetes</taxon>
        <taxon>Agaricomycetidae</taxon>
        <taxon>Agaricales</taxon>
        <taxon>Marasmiineae</taxon>
        <taxon>Mycenaceae</taxon>
        <taxon>Mycena</taxon>
    </lineage>
</organism>
<dbReference type="GO" id="GO:0042795">
    <property type="term" value="P:snRNA transcription by RNA polymerase II"/>
    <property type="evidence" value="ECO:0007669"/>
    <property type="project" value="TreeGrafter"/>
</dbReference>
<reference evidence="7" key="1">
    <citation type="submission" date="2020-05" db="EMBL/GenBank/DDBJ databases">
        <title>Mycena genomes resolve the evolution of fungal bioluminescence.</title>
        <authorList>
            <person name="Tsai I.J."/>
        </authorList>
    </citation>
    <scope>NUCLEOTIDE SEQUENCE</scope>
    <source>
        <strain evidence="7">171206Taipei</strain>
    </source>
</reference>
<evidence type="ECO:0000259" key="6">
    <source>
        <dbReference type="PROSITE" id="PS51294"/>
    </source>
</evidence>
<proteinExistence type="predicted"/>
<dbReference type="Gene3D" id="1.10.10.60">
    <property type="entry name" value="Homeodomain-like"/>
    <property type="match status" value="3"/>
</dbReference>
<comment type="caution">
    <text evidence="7">The sequence shown here is derived from an EMBL/GenBank/DDBJ whole genome shotgun (WGS) entry which is preliminary data.</text>
</comment>
<feature type="domain" description="HTH myb-type" evidence="6">
    <location>
        <begin position="64"/>
        <end position="118"/>
    </location>
</feature>
<dbReference type="Proteomes" id="UP000636479">
    <property type="component" value="Unassembled WGS sequence"/>
</dbReference>
<evidence type="ECO:0000313" key="7">
    <source>
        <dbReference type="EMBL" id="KAF7310132.1"/>
    </source>
</evidence>
<keyword evidence="8" id="KW-1185">Reference proteome</keyword>
<dbReference type="SUPFAM" id="SSF46689">
    <property type="entry name" value="Homeodomain-like"/>
    <property type="match status" value="2"/>
</dbReference>
<dbReference type="PANTHER" id="PTHR46621">
    <property type="entry name" value="SNRNA-ACTIVATING PROTEIN COMPLEX SUBUNIT 4"/>
    <property type="match status" value="1"/>
</dbReference>
<sequence>MTHDSPNKNRARKPWTAEEDRLLRGGVAIEEGRGSAPSRWMAIAQHVPGRSNKDCRKRWYSKLTADITRGEWAYDEDARLISAVKQCGPRWCHVAEIVQTRNSDQCAKGWSDTLDPAIDHGAWSESQDNLLIAAVQEQGTKWSKIVKKYFHGRTGLAAKNRYNSLTRKKSCSSRHSSRSVSESAFTCGSPVPFGPLDVLFQDVPEPPPIVAPQHGWPGQQATDGLLPPPLDDHAINVALGMSLPLPVHTTTPAAPVGSSSVALDSDMNSFLPAFPPANVQPVQPDMNVMPSFQDFQWTLDCDSVSTDTSGTTSLGLSTFGHVAPSR</sequence>
<dbReference type="InterPro" id="IPR009057">
    <property type="entry name" value="Homeodomain-like_sf"/>
</dbReference>
<dbReference type="PANTHER" id="PTHR46621:SF1">
    <property type="entry name" value="SNRNA-ACTIVATING PROTEIN COMPLEX SUBUNIT 4"/>
    <property type="match status" value="1"/>
</dbReference>
<keyword evidence="3" id="KW-0804">Transcription</keyword>
<dbReference type="PROSITE" id="PS50090">
    <property type="entry name" value="MYB_LIKE"/>
    <property type="match status" value="3"/>
</dbReference>
<keyword evidence="2" id="KW-0238">DNA-binding</keyword>
<dbReference type="SMART" id="SM00717">
    <property type="entry name" value="SANT"/>
    <property type="match status" value="3"/>
</dbReference>
<evidence type="ECO:0000256" key="4">
    <source>
        <dbReference type="ARBA" id="ARBA00023242"/>
    </source>
</evidence>
<feature type="domain" description="Myb-like" evidence="5">
    <location>
        <begin position="64"/>
        <end position="114"/>
    </location>
</feature>
<evidence type="ECO:0000259" key="5">
    <source>
        <dbReference type="PROSITE" id="PS50090"/>
    </source>
</evidence>
<dbReference type="InterPro" id="IPR001005">
    <property type="entry name" value="SANT/Myb"/>
</dbReference>
<protein>
    <submittedName>
        <fullName evidence="7">Uncharacterized protein</fullName>
    </submittedName>
</protein>
<evidence type="ECO:0000256" key="3">
    <source>
        <dbReference type="ARBA" id="ARBA00023163"/>
    </source>
</evidence>
<dbReference type="CDD" id="cd00167">
    <property type="entry name" value="SANT"/>
    <property type="match status" value="3"/>
</dbReference>
<evidence type="ECO:0000256" key="2">
    <source>
        <dbReference type="ARBA" id="ARBA00023125"/>
    </source>
</evidence>
<dbReference type="Pfam" id="PF00249">
    <property type="entry name" value="Myb_DNA-binding"/>
    <property type="match status" value="1"/>
</dbReference>
<dbReference type="GeneID" id="59343213"/>
<feature type="domain" description="Myb-like" evidence="5">
    <location>
        <begin position="7"/>
        <end position="63"/>
    </location>
</feature>